<dbReference type="EMBL" id="BATJ01000013">
    <property type="protein sequence ID" value="GAD68400.1"/>
    <property type="molecule type" value="Genomic_DNA"/>
</dbReference>
<feature type="transmembrane region" description="Helical" evidence="10">
    <location>
        <begin position="195"/>
        <end position="214"/>
    </location>
</feature>
<dbReference type="FunFam" id="1.20.1530.20:FF:000009">
    <property type="entry name" value="Arsenite transporter, ACR3 family"/>
    <property type="match status" value="1"/>
</dbReference>
<dbReference type="Gene3D" id="1.20.1530.20">
    <property type="match status" value="1"/>
</dbReference>
<keyword evidence="8 9" id="KW-0472">Membrane</keyword>
<feature type="transmembrane region" description="Helical" evidence="10">
    <location>
        <begin position="323"/>
        <end position="344"/>
    </location>
</feature>
<reference evidence="11 12" key="1">
    <citation type="submission" date="2013-09" db="EMBL/GenBank/DDBJ databases">
        <title>Whole genome shotgun sequence of Vibrio proteolyticus NBRC 13287.</title>
        <authorList>
            <person name="Isaki S."/>
            <person name="Hosoyama A."/>
            <person name="Numata M."/>
            <person name="Hashimoto M."/>
            <person name="Hosoyama Y."/>
            <person name="Tsuchikane K."/>
            <person name="Noguchi M."/>
            <person name="Hirakata S."/>
            <person name="Ichikawa N."/>
            <person name="Ohji S."/>
            <person name="Yamazoe A."/>
            <person name="Fujita N."/>
        </authorList>
    </citation>
    <scope>NUCLEOTIDE SEQUENCE [LARGE SCALE GENOMIC DNA]</scope>
    <source>
        <strain evidence="11 12">NBRC 13287</strain>
    </source>
</reference>
<dbReference type="GO" id="GO:0046685">
    <property type="term" value="P:response to arsenic-containing substance"/>
    <property type="evidence" value="ECO:0007669"/>
    <property type="project" value="UniProtKB-KW"/>
</dbReference>
<proteinExistence type="inferred from homology"/>
<dbReference type="STRING" id="1219065.VPR01S_13_00640"/>
<dbReference type="AlphaFoldDB" id="U3A3Y3"/>
<dbReference type="PANTHER" id="PTHR43057">
    <property type="entry name" value="ARSENITE EFFLUX TRANSPORTER"/>
    <property type="match status" value="1"/>
</dbReference>
<evidence type="ECO:0000256" key="3">
    <source>
        <dbReference type="ARBA" id="ARBA00022448"/>
    </source>
</evidence>
<dbReference type="InterPro" id="IPR004706">
    <property type="entry name" value="Arsenical-R_Acr3"/>
</dbReference>
<keyword evidence="7 9" id="KW-1133">Transmembrane helix</keyword>
<dbReference type="GO" id="GO:0005886">
    <property type="term" value="C:plasma membrane"/>
    <property type="evidence" value="ECO:0007669"/>
    <property type="project" value="UniProtKB-SubCell"/>
</dbReference>
<comment type="subcellular location">
    <subcellularLocation>
        <location evidence="1 9">Cell membrane</location>
        <topology evidence="1 9">Multi-pass membrane protein</topology>
    </subcellularLocation>
</comment>
<gene>
    <name evidence="11" type="primary">arsB</name>
    <name evidence="11" type="ORF">VPR01S_13_00640</name>
</gene>
<feature type="transmembrane region" description="Helical" evidence="10">
    <location>
        <begin position="117"/>
        <end position="136"/>
    </location>
</feature>
<evidence type="ECO:0000256" key="6">
    <source>
        <dbReference type="ARBA" id="ARBA00022849"/>
    </source>
</evidence>
<comment type="caution">
    <text evidence="11">The sequence shown here is derived from an EMBL/GenBank/DDBJ whole genome shotgun (WGS) entry which is preliminary data.</text>
</comment>
<evidence type="ECO:0000256" key="2">
    <source>
        <dbReference type="ARBA" id="ARBA00010110"/>
    </source>
</evidence>
<evidence type="ECO:0000313" key="11">
    <source>
        <dbReference type="EMBL" id="GAD68400.1"/>
    </source>
</evidence>
<dbReference type="Proteomes" id="UP000016570">
    <property type="component" value="Unassembled WGS sequence"/>
</dbReference>
<dbReference type="GO" id="GO:0015104">
    <property type="term" value="F:antimonite transmembrane transporter activity"/>
    <property type="evidence" value="ECO:0007669"/>
    <property type="project" value="TreeGrafter"/>
</dbReference>
<feature type="transmembrane region" description="Helical" evidence="10">
    <location>
        <begin position="20"/>
        <end position="39"/>
    </location>
</feature>
<feature type="transmembrane region" description="Helical" evidence="10">
    <location>
        <begin position="226"/>
        <end position="248"/>
    </location>
</feature>
<evidence type="ECO:0000256" key="5">
    <source>
        <dbReference type="ARBA" id="ARBA00022692"/>
    </source>
</evidence>
<feature type="transmembrane region" description="Helical" evidence="10">
    <location>
        <begin position="260"/>
        <end position="282"/>
    </location>
</feature>
<evidence type="ECO:0000256" key="4">
    <source>
        <dbReference type="ARBA" id="ARBA00022475"/>
    </source>
</evidence>
<feature type="transmembrane region" description="Helical" evidence="10">
    <location>
        <begin position="148"/>
        <end position="170"/>
    </location>
</feature>
<organism evidence="11 12">
    <name type="scientific">Vibrio proteolyticus NBRC 13287</name>
    <dbReference type="NCBI Taxonomy" id="1219065"/>
    <lineage>
        <taxon>Bacteria</taxon>
        <taxon>Pseudomonadati</taxon>
        <taxon>Pseudomonadota</taxon>
        <taxon>Gammaproteobacteria</taxon>
        <taxon>Vibrionales</taxon>
        <taxon>Vibrionaceae</taxon>
        <taxon>Vibrio</taxon>
    </lineage>
</organism>
<dbReference type="PANTHER" id="PTHR43057:SF1">
    <property type="entry name" value="ARSENICAL-RESISTANCE PROTEIN 3"/>
    <property type="match status" value="1"/>
</dbReference>
<feature type="transmembrane region" description="Helical" evidence="10">
    <location>
        <begin position="51"/>
        <end position="71"/>
    </location>
</feature>
<keyword evidence="12" id="KW-1185">Reference proteome</keyword>
<evidence type="ECO:0000256" key="7">
    <source>
        <dbReference type="ARBA" id="ARBA00022989"/>
    </source>
</evidence>
<dbReference type="InterPro" id="IPR002657">
    <property type="entry name" value="BilAc:Na_symport/Acr3"/>
</dbReference>
<evidence type="ECO:0000256" key="10">
    <source>
        <dbReference type="SAM" id="Phobius"/>
    </source>
</evidence>
<evidence type="ECO:0000313" key="12">
    <source>
        <dbReference type="Proteomes" id="UP000016570"/>
    </source>
</evidence>
<dbReference type="Pfam" id="PF01758">
    <property type="entry name" value="SBF"/>
    <property type="match status" value="1"/>
</dbReference>
<dbReference type="NCBIfam" id="TIGR00832">
    <property type="entry name" value="acr3"/>
    <property type="match status" value="1"/>
</dbReference>
<protein>
    <submittedName>
        <fullName evidence="11">Arsenite export protein</fullName>
    </submittedName>
</protein>
<dbReference type="RefSeq" id="WP_021706371.1">
    <property type="nucleotide sequence ID" value="NZ_BATJ01000013.1"/>
</dbReference>
<feature type="transmembrane region" description="Helical" evidence="10">
    <location>
        <begin position="294"/>
        <end position="317"/>
    </location>
</feature>
<keyword evidence="3 9" id="KW-0813">Transport</keyword>
<keyword evidence="5 9" id="KW-0812">Transmembrane</keyword>
<sequence>MSTECTPVSSTQKMSFLDRYLTVWIFVAMGIGVTIGVWFPEVAEWNESMSVGSTNIPLAIGLILMMYPPLAKVNYSLLGKVAQDKRAITLSLIMNWLVGPILMFVLALTFLADYPGYMVGVILIGLARCIAMVLVWNDIGGGNKEYGAALVALNSAFQIITYSFMAWLFITVLPPMFGYQGFAVDISMGDIAESVLIYLGIPFAAGFVSRNYLVGAKGEQWYNDVFIPRISPITLLALLATIVLMFSLKGEMIMQLPMDVVRVAIPLAIYFVLMFFVSFFIGKRMGIPYDKNASIAYTATGNNFELAIAVAIAVFGINSDQAFAGVIGPLIEVPVLIALVNVALRMKRNYHLRNADV</sequence>
<dbReference type="GO" id="GO:0015297">
    <property type="term" value="F:antiporter activity"/>
    <property type="evidence" value="ECO:0007669"/>
    <property type="project" value="UniProtKB-UniRule"/>
</dbReference>
<keyword evidence="6" id="KW-0059">Arsenical resistance</keyword>
<comment type="similarity">
    <text evidence="2 9">Belongs to the arsenical resistance-3 (ACR3) (TC 2.A.59) family.</text>
</comment>
<dbReference type="GO" id="GO:0015105">
    <property type="term" value="F:arsenite transmembrane transporter activity"/>
    <property type="evidence" value="ECO:0007669"/>
    <property type="project" value="TreeGrafter"/>
</dbReference>
<dbReference type="eggNOG" id="COG0798">
    <property type="taxonomic scope" value="Bacteria"/>
</dbReference>
<accession>U3A3Y3</accession>
<dbReference type="PIRSF" id="PIRSF005508">
    <property type="entry name" value="Acr3"/>
    <property type="match status" value="1"/>
</dbReference>
<evidence type="ECO:0000256" key="9">
    <source>
        <dbReference type="PIRNR" id="PIRNR005508"/>
    </source>
</evidence>
<name>U3A3Y3_VIBPR</name>
<feature type="transmembrane region" description="Helical" evidence="10">
    <location>
        <begin position="92"/>
        <end position="111"/>
    </location>
</feature>
<keyword evidence="4 9" id="KW-1003">Cell membrane</keyword>
<evidence type="ECO:0000256" key="8">
    <source>
        <dbReference type="ARBA" id="ARBA00023136"/>
    </source>
</evidence>
<evidence type="ECO:0000256" key="1">
    <source>
        <dbReference type="ARBA" id="ARBA00004651"/>
    </source>
</evidence>
<dbReference type="InterPro" id="IPR038770">
    <property type="entry name" value="Na+/solute_symporter_sf"/>
</dbReference>